<dbReference type="STRING" id="1224947.SAMN05216480_103208"/>
<protein>
    <recommendedName>
        <fullName evidence="3">Phosphoribosylpyrophosphate synthetase</fullName>
    </recommendedName>
</protein>
<dbReference type="AlphaFoldDB" id="A0A1I7G601"/>
<name>A0A1I7G601_9FLAO</name>
<sequence length="126" mass="14205">MKNYCLFDEKENGNKKKELKKFSAMKTAYETLSSAIEGLKKKGFKEDFNLIENGVENKAKKQLIEAKNLNVVEVHRFEGQTNPDDSSVLYAIETSTGQKGLLVDAYGAYSDSISREMVEKLKIVSE</sequence>
<organism evidence="1 2">
    <name type="scientific">Pustulibacterium marinum</name>
    <dbReference type="NCBI Taxonomy" id="1224947"/>
    <lineage>
        <taxon>Bacteria</taxon>
        <taxon>Pseudomonadati</taxon>
        <taxon>Bacteroidota</taxon>
        <taxon>Flavobacteriia</taxon>
        <taxon>Flavobacteriales</taxon>
        <taxon>Flavobacteriaceae</taxon>
        <taxon>Pustulibacterium</taxon>
    </lineage>
</organism>
<dbReference type="RefSeq" id="WP_317040063.1">
    <property type="nucleotide sequence ID" value="NZ_FPBK01000003.1"/>
</dbReference>
<gene>
    <name evidence="1" type="ORF">SAMN05216480_103208</name>
</gene>
<reference evidence="1 2" key="1">
    <citation type="submission" date="2016-10" db="EMBL/GenBank/DDBJ databases">
        <authorList>
            <person name="de Groot N.N."/>
        </authorList>
    </citation>
    <scope>NUCLEOTIDE SEQUENCE [LARGE SCALE GENOMIC DNA]</scope>
    <source>
        <strain evidence="1 2">CGMCC 1.12333</strain>
    </source>
</reference>
<keyword evidence="2" id="KW-1185">Reference proteome</keyword>
<dbReference type="EMBL" id="FPBK01000003">
    <property type="protein sequence ID" value="SFU43781.1"/>
    <property type="molecule type" value="Genomic_DNA"/>
</dbReference>
<dbReference type="Proteomes" id="UP000199138">
    <property type="component" value="Unassembled WGS sequence"/>
</dbReference>
<proteinExistence type="predicted"/>
<evidence type="ECO:0000313" key="1">
    <source>
        <dbReference type="EMBL" id="SFU43781.1"/>
    </source>
</evidence>
<accession>A0A1I7G601</accession>
<evidence type="ECO:0008006" key="3">
    <source>
        <dbReference type="Google" id="ProtNLM"/>
    </source>
</evidence>
<evidence type="ECO:0000313" key="2">
    <source>
        <dbReference type="Proteomes" id="UP000199138"/>
    </source>
</evidence>